<dbReference type="AlphaFoldDB" id="A0A078H0Y5"/>
<name>A0A078H0Y5_BRANA</name>
<dbReference type="Gramene" id="CDY31044">
    <property type="protein sequence ID" value="CDY31044"/>
    <property type="gene ID" value="GSBRNA2T00047116001"/>
</dbReference>
<dbReference type="Proteomes" id="UP000028999">
    <property type="component" value="Unassembled WGS sequence"/>
</dbReference>
<evidence type="ECO:0000313" key="2">
    <source>
        <dbReference type="EMBL" id="CDY20654.1"/>
    </source>
</evidence>
<dbReference type="PaxDb" id="3708-A0A078H0Y5"/>
<evidence type="ECO:0000313" key="3">
    <source>
        <dbReference type="EMBL" id="CDY31044.1"/>
    </source>
</evidence>
<reference evidence="3 4" key="1">
    <citation type="journal article" date="2014" name="Science">
        <title>Plant genetics. Early allopolyploid evolution in the post-Neolithic Brassica napus oilseed genome.</title>
        <authorList>
            <person name="Chalhoub B."/>
            <person name="Denoeud F."/>
            <person name="Liu S."/>
            <person name="Parkin I.A."/>
            <person name="Tang H."/>
            <person name="Wang X."/>
            <person name="Chiquet J."/>
            <person name="Belcram H."/>
            <person name="Tong C."/>
            <person name="Samans B."/>
            <person name="Correa M."/>
            <person name="Da Silva C."/>
            <person name="Just J."/>
            <person name="Falentin C."/>
            <person name="Koh C.S."/>
            <person name="Le Clainche I."/>
            <person name="Bernard M."/>
            <person name="Bento P."/>
            <person name="Noel B."/>
            <person name="Labadie K."/>
            <person name="Alberti A."/>
            <person name="Charles M."/>
            <person name="Arnaud D."/>
            <person name="Guo H."/>
            <person name="Daviaud C."/>
            <person name="Alamery S."/>
            <person name="Jabbari K."/>
            <person name="Zhao M."/>
            <person name="Edger P.P."/>
            <person name="Chelaifa H."/>
            <person name="Tack D."/>
            <person name="Lassalle G."/>
            <person name="Mestiri I."/>
            <person name="Schnel N."/>
            <person name="Le Paslier M.C."/>
            <person name="Fan G."/>
            <person name="Renault V."/>
            <person name="Bayer P.E."/>
            <person name="Golicz A.A."/>
            <person name="Manoli S."/>
            <person name="Lee T.H."/>
            <person name="Thi V.H."/>
            <person name="Chalabi S."/>
            <person name="Hu Q."/>
            <person name="Fan C."/>
            <person name="Tollenaere R."/>
            <person name="Lu Y."/>
            <person name="Battail C."/>
            <person name="Shen J."/>
            <person name="Sidebottom C.H."/>
            <person name="Wang X."/>
            <person name="Canaguier A."/>
            <person name="Chauveau A."/>
            <person name="Berard A."/>
            <person name="Deniot G."/>
            <person name="Guan M."/>
            <person name="Liu Z."/>
            <person name="Sun F."/>
            <person name="Lim Y.P."/>
            <person name="Lyons E."/>
            <person name="Town C.D."/>
            <person name="Bancroft I."/>
            <person name="Wang X."/>
            <person name="Meng J."/>
            <person name="Ma J."/>
            <person name="Pires J.C."/>
            <person name="King G.J."/>
            <person name="Brunel D."/>
            <person name="Delourme R."/>
            <person name="Renard M."/>
            <person name="Aury J.M."/>
            <person name="Adams K.L."/>
            <person name="Batley J."/>
            <person name="Snowdon R.J."/>
            <person name="Tost J."/>
            <person name="Edwards D."/>
            <person name="Zhou Y."/>
            <person name="Hua W."/>
            <person name="Sharpe A.G."/>
            <person name="Paterson A.H."/>
            <person name="Guan C."/>
            <person name="Wincker P."/>
        </authorList>
    </citation>
    <scope>NUCLEOTIDE SEQUENCE [LARGE SCALE GENOMIC DNA]</scope>
    <source>
        <strain evidence="4">cv. Darmor-bzh</strain>
    </source>
</reference>
<sequence>MSSQVRRDRPRSNPHQTWVPRGAATVNEPSLPPANTDRSSETLDAAAAAASRPLRQRNGSGRPSYNQHQRSNFAGWLRRRRILC</sequence>
<evidence type="ECO:0000256" key="1">
    <source>
        <dbReference type="SAM" id="MobiDB-lite"/>
    </source>
</evidence>
<proteinExistence type="predicted"/>
<feature type="compositionally biased region" description="Polar residues" evidence="1">
    <location>
        <begin position="57"/>
        <end position="72"/>
    </location>
</feature>
<feature type="region of interest" description="Disordered" evidence="1">
    <location>
        <begin position="1"/>
        <end position="72"/>
    </location>
</feature>
<gene>
    <name evidence="3" type="primary">BnaA08g25940D</name>
    <name evidence="2" type="synonym">BnaC08g14040D</name>
    <name evidence="2" type="ORF">GSBRNA2T00012839001</name>
    <name evidence="3" type="ORF">GSBRNA2T00047116001</name>
</gene>
<evidence type="ECO:0000313" key="4">
    <source>
        <dbReference type="Proteomes" id="UP000028999"/>
    </source>
</evidence>
<reference evidence="3" key="2">
    <citation type="submission" date="2014-06" db="EMBL/GenBank/DDBJ databases">
        <authorList>
            <person name="Genoscope - CEA"/>
        </authorList>
    </citation>
    <scope>NUCLEOTIDE SEQUENCE</scope>
</reference>
<protein>
    <submittedName>
        <fullName evidence="3">BnaA08g25940D protein</fullName>
    </submittedName>
    <submittedName>
        <fullName evidence="2">BnaC08g14040D protein</fullName>
    </submittedName>
</protein>
<dbReference type="EMBL" id="LK032110">
    <property type="protein sequence ID" value="CDY20654.1"/>
    <property type="molecule type" value="Genomic_DNA"/>
</dbReference>
<accession>A0A078H0Y5</accession>
<dbReference type="STRING" id="3708.A0A078H0Y5"/>
<dbReference type="Gramene" id="CDY20654">
    <property type="protein sequence ID" value="CDY20654"/>
    <property type="gene ID" value="GSBRNA2T00012839001"/>
</dbReference>
<feature type="compositionally biased region" description="Basic and acidic residues" evidence="1">
    <location>
        <begin position="1"/>
        <end position="11"/>
    </location>
</feature>
<organism evidence="3 4">
    <name type="scientific">Brassica napus</name>
    <name type="common">Rape</name>
    <dbReference type="NCBI Taxonomy" id="3708"/>
    <lineage>
        <taxon>Eukaryota</taxon>
        <taxon>Viridiplantae</taxon>
        <taxon>Streptophyta</taxon>
        <taxon>Embryophyta</taxon>
        <taxon>Tracheophyta</taxon>
        <taxon>Spermatophyta</taxon>
        <taxon>Magnoliopsida</taxon>
        <taxon>eudicotyledons</taxon>
        <taxon>Gunneridae</taxon>
        <taxon>Pentapetalae</taxon>
        <taxon>rosids</taxon>
        <taxon>malvids</taxon>
        <taxon>Brassicales</taxon>
        <taxon>Brassicaceae</taxon>
        <taxon>Brassiceae</taxon>
        <taxon>Brassica</taxon>
    </lineage>
</organism>
<keyword evidence="4" id="KW-1185">Reference proteome</keyword>
<dbReference type="EMBL" id="LK032267">
    <property type="protein sequence ID" value="CDY31044.1"/>
    <property type="molecule type" value="Genomic_DNA"/>
</dbReference>